<dbReference type="GO" id="GO:0019305">
    <property type="term" value="P:dTDP-rhamnose biosynthetic process"/>
    <property type="evidence" value="ECO:0007669"/>
    <property type="project" value="TreeGrafter"/>
</dbReference>
<dbReference type="Gene3D" id="3.40.50.720">
    <property type="entry name" value="NAD(P)-binding Rossmann-like Domain"/>
    <property type="match status" value="1"/>
</dbReference>
<dbReference type="NCBIfam" id="TIGR01214">
    <property type="entry name" value="rmlD"/>
    <property type="match status" value="1"/>
</dbReference>
<dbReference type="FunFam" id="3.40.50.720:FF:000159">
    <property type="entry name" value="dTDP-4-dehydrorhamnose reductase"/>
    <property type="match status" value="1"/>
</dbReference>
<evidence type="ECO:0000256" key="2">
    <source>
        <dbReference type="ARBA" id="ARBA00010944"/>
    </source>
</evidence>
<comment type="pathway">
    <text evidence="1 6">Carbohydrate biosynthesis; dTDP-L-rhamnose biosynthesis.</text>
</comment>
<dbReference type="Pfam" id="PF04321">
    <property type="entry name" value="RmlD_sub_bind"/>
    <property type="match status" value="1"/>
</dbReference>
<feature type="domain" description="RmlD-like substrate binding" evidence="7">
    <location>
        <begin position="1"/>
        <end position="291"/>
    </location>
</feature>
<dbReference type="SUPFAM" id="SSF51735">
    <property type="entry name" value="NAD(P)-binding Rossmann-fold domains"/>
    <property type="match status" value="1"/>
</dbReference>
<comment type="function">
    <text evidence="6">Catalyzes the reduction of dTDP-6-deoxy-L-lyxo-4-hexulose to yield dTDP-L-rhamnose.</text>
</comment>
<organism evidence="8 9">
    <name type="scientific">Alcaligenes xylosoxydans xylosoxydans</name>
    <name type="common">Achromobacter xylosoxidans</name>
    <dbReference type="NCBI Taxonomy" id="85698"/>
    <lineage>
        <taxon>Bacteria</taxon>
        <taxon>Pseudomonadati</taxon>
        <taxon>Pseudomonadota</taxon>
        <taxon>Betaproteobacteria</taxon>
        <taxon>Burkholderiales</taxon>
        <taxon>Alcaligenaceae</taxon>
        <taxon>Achromobacter</taxon>
    </lineage>
</organism>
<evidence type="ECO:0000256" key="6">
    <source>
        <dbReference type="RuleBase" id="RU364082"/>
    </source>
</evidence>
<dbReference type="InterPro" id="IPR005913">
    <property type="entry name" value="dTDP_dehydrorham_reduct"/>
</dbReference>
<dbReference type="InterPro" id="IPR029903">
    <property type="entry name" value="RmlD-like-bd"/>
</dbReference>
<evidence type="ECO:0000313" key="8">
    <source>
        <dbReference type="EMBL" id="MCZ8400546.1"/>
    </source>
</evidence>
<gene>
    <name evidence="8" type="primary">rfbD</name>
    <name evidence="8" type="ORF">O9570_03780</name>
</gene>
<comment type="cofactor">
    <cofactor evidence="6">
        <name>Mg(2+)</name>
        <dbReference type="ChEBI" id="CHEBI:18420"/>
    </cofactor>
    <text evidence="6">Binds 1 Mg(2+) ion per monomer.</text>
</comment>
<comment type="similarity">
    <text evidence="2 6">Belongs to the dTDP-4-dehydrorhamnose reductase family.</text>
</comment>
<dbReference type="RefSeq" id="WP_082402849.1">
    <property type="nucleotide sequence ID" value="NZ_CYTI01000017.1"/>
</dbReference>
<dbReference type="NCBIfam" id="NF007440">
    <property type="entry name" value="PRK09987.1"/>
    <property type="match status" value="1"/>
</dbReference>
<dbReference type="Gene3D" id="3.90.25.10">
    <property type="entry name" value="UDP-galactose 4-epimerase, domain 1"/>
    <property type="match status" value="1"/>
</dbReference>
<reference evidence="8" key="1">
    <citation type="submission" date="2022-12" db="EMBL/GenBank/DDBJ databases">
        <authorList>
            <person name="Voronina O.L."/>
            <person name="Kunda M.S."/>
            <person name="Ryzhova N."/>
            <person name="Aksenova E.I."/>
        </authorList>
    </citation>
    <scope>NUCLEOTIDE SEQUENCE</scope>
    <source>
        <strain evidence="8">SCCH136:Ach223948</strain>
    </source>
</reference>
<dbReference type="CDD" id="cd05254">
    <property type="entry name" value="dTDP_HR_like_SDR_e"/>
    <property type="match status" value="1"/>
</dbReference>
<dbReference type="AlphaFoldDB" id="A0A9X3R2J4"/>
<evidence type="ECO:0000313" key="9">
    <source>
        <dbReference type="Proteomes" id="UP001141992"/>
    </source>
</evidence>
<keyword evidence="6 8" id="KW-0560">Oxidoreductase</keyword>
<comment type="catalytic activity">
    <reaction evidence="5 6">
        <text>dTDP-beta-L-rhamnose + NADP(+) = dTDP-4-dehydro-beta-L-rhamnose + NADPH + H(+)</text>
        <dbReference type="Rhea" id="RHEA:21796"/>
        <dbReference type="ChEBI" id="CHEBI:15378"/>
        <dbReference type="ChEBI" id="CHEBI:57510"/>
        <dbReference type="ChEBI" id="CHEBI:57783"/>
        <dbReference type="ChEBI" id="CHEBI:58349"/>
        <dbReference type="ChEBI" id="CHEBI:62830"/>
        <dbReference type="EC" id="1.1.1.133"/>
    </reaction>
</comment>
<dbReference type="GO" id="GO:0005829">
    <property type="term" value="C:cytosol"/>
    <property type="evidence" value="ECO:0007669"/>
    <property type="project" value="TreeGrafter"/>
</dbReference>
<evidence type="ECO:0000256" key="4">
    <source>
        <dbReference type="ARBA" id="ARBA00017099"/>
    </source>
</evidence>
<evidence type="ECO:0000256" key="1">
    <source>
        <dbReference type="ARBA" id="ARBA00004781"/>
    </source>
</evidence>
<dbReference type="EC" id="1.1.1.133" evidence="3 6"/>
<sequence length="298" mass="32560">MKILLLGKGGNVGQELQRTLLPFGDVTALCRQDVDLEDIPALNRVLSSQAPDVIVNAAAYTAVDQAESNANSAHRINAEAVAAMADDAKRRDALLVHYSTDYVFDGDKTEPYIETDGPNPLSVYGRSKLAGEVAIQESGCQALVLRTSWVYSSHGSNFVKTILRLAAEREELRIVADQFGAPTAAEMIADVTALAIAGHRSAQLPNGVYHLAATGSTTWHGLACHIVRRARQNGAPLKVDFDRITPIKTEEYPVPAKRPKNSRLNTDSLMTALRLEFPHWTVHADRVIDQLTKRDTQL</sequence>
<dbReference type="PANTHER" id="PTHR10491:SF4">
    <property type="entry name" value="METHIONINE ADENOSYLTRANSFERASE 2 SUBUNIT BETA"/>
    <property type="match status" value="1"/>
</dbReference>
<dbReference type="Proteomes" id="UP001141992">
    <property type="component" value="Unassembled WGS sequence"/>
</dbReference>
<evidence type="ECO:0000256" key="5">
    <source>
        <dbReference type="ARBA" id="ARBA00048200"/>
    </source>
</evidence>
<name>A0A9X3R2J4_ALCXX</name>
<dbReference type="PANTHER" id="PTHR10491">
    <property type="entry name" value="DTDP-4-DEHYDRORHAMNOSE REDUCTASE"/>
    <property type="match status" value="1"/>
</dbReference>
<accession>A0A9X3R2J4</accession>
<dbReference type="GO" id="GO:0008831">
    <property type="term" value="F:dTDP-4-dehydrorhamnose reductase activity"/>
    <property type="evidence" value="ECO:0007669"/>
    <property type="project" value="UniProtKB-EC"/>
</dbReference>
<proteinExistence type="inferred from homology"/>
<evidence type="ECO:0000259" key="7">
    <source>
        <dbReference type="Pfam" id="PF04321"/>
    </source>
</evidence>
<evidence type="ECO:0000256" key="3">
    <source>
        <dbReference type="ARBA" id="ARBA00012929"/>
    </source>
</evidence>
<keyword evidence="6" id="KW-0521">NADP</keyword>
<dbReference type="InterPro" id="IPR036291">
    <property type="entry name" value="NAD(P)-bd_dom_sf"/>
</dbReference>
<comment type="caution">
    <text evidence="8">The sequence shown here is derived from an EMBL/GenBank/DDBJ whole genome shotgun (WGS) entry which is preliminary data.</text>
</comment>
<dbReference type="EMBL" id="JAPZVI010000002">
    <property type="protein sequence ID" value="MCZ8400546.1"/>
    <property type="molecule type" value="Genomic_DNA"/>
</dbReference>
<protein>
    <recommendedName>
        <fullName evidence="4 6">dTDP-4-dehydrorhamnose reductase</fullName>
        <ecNumber evidence="3 6">1.1.1.133</ecNumber>
    </recommendedName>
</protein>